<evidence type="ECO:0000313" key="10">
    <source>
        <dbReference type="Proteomes" id="UP000626109"/>
    </source>
</evidence>
<evidence type="ECO:0000256" key="5">
    <source>
        <dbReference type="ARBA" id="ARBA00022723"/>
    </source>
</evidence>
<dbReference type="GO" id="GO:0046872">
    <property type="term" value="F:metal ion binding"/>
    <property type="evidence" value="ECO:0007669"/>
    <property type="project" value="UniProtKB-KW"/>
</dbReference>
<accession>A0A813ITQ7</accession>
<evidence type="ECO:0000256" key="4">
    <source>
        <dbReference type="ARBA" id="ARBA00022679"/>
    </source>
</evidence>
<dbReference type="InterPro" id="IPR033247">
    <property type="entry name" value="Transketolase_fam"/>
</dbReference>
<evidence type="ECO:0000256" key="3">
    <source>
        <dbReference type="ARBA" id="ARBA00007131"/>
    </source>
</evidence>
<dbReference type="PANTHER" id="PTHR43522">
    <property type="entry name" value="TRANSKETOLASE"/>
    <property type="match status" value="1"/>
</dbReference>
<comment type="cofactor">
    <cofactor evidence="2">
        <name>thiamine diphosphate</name>
        <dbReference type="ChEBI" id="CHEBI:58937"/>
    </cofactor>
</comment>
<dbReference type="Proteomes" id="UP000626109">
    <property type="component" value="Unassembled WGS sequence"/>
</dbReference>
<sequence length="340" mass="37509">VSIRNDELVISCLRSLAMDSVQQANSGHPGTPMAMAPVAYALWAKVLNYDPTDPNWMNRDRFVLSMGHASMLLYGLLHLAGVQEVDPDGKALPSGELAVSLQDIKEFRQFGSKCPGHPEFGFTAGVEMTTGPLGQGIASSVGMAISSKWLSSTYNRPDFELFSNNVYALCGDGCLQEGVSHEAASLAGHLKLDNLCWMWDNNHITIEGNTAWAISEDITTRFIAYGWNVLRVGDANDVEALTRAFSNFSREKERPTLIVVDSHIAWGAPTKQDSFSAHGTPLGEAEVRATKHIYGWPDEKFLVPDEVVTHFRSQMANRGGKGRKEWEQKLAEYKKNFSVE</sequence>
<dbReference type="Gene3D" id="3.40.50.970">
    <property type="match status" value="1"/>
</dbReference>
<dbReference type="EMBL" id="CAJNNW010014217">
    <property type="protein sequence ID" value="CAE8656342.1"/>
    <property type="molecule type" value="Genomic_DNA"/>
</dbReference>
<keyword evidence="5" id="KW-0479">Metal-binding</keyword>
<dbReference type="InterPro" id="IPR005474">
    <property type="entry name" value="Transketolase_N"/>
</dbReference>
<evidence type="ECO:0000256" key="1">
    <source>
        <dbReference type="ARBA" id="ARBA00001946"/>
    </source>
</evidence>
<comment type="caution">
    <text evidence="9">The sequence shown here is derived from an EMBL/GenBank/DDBJ whole genome shotgun (WGS) entry which is preliminary data.</text>
</comment>
<keyword evidence="7" id="KW-0786">Thiamine pyrophosphate</keyword>
<dbReference type="SUPFAM" id="SSF52518">
    <property type="entry name" value="Thiamin diphosphate-binding fold (THDP-binding)"/>
    <property type="match status" value="1"/>
</dbReference>
<name>A0A813ITQ7_POLGL</name>
<dbReference type="GO" id="GO:0004802">
    <property type="term" value="F:transketolase activity"/>
    <property type="evidence" value="ECO:0007669"/>
    <property type="project" value="TreeGrafter"/>
</dbReference>
<evidence type="ECO:0000313" key="9">
    <source>
        <dbReference type="EMBL" id="CAE8656342.1"/>
    </source>
</evidence>
<organism evidence="9 10">
    <name type="scientific">Polarella glacialis</name>
    <name type="common">Dinoflagellate</name>
    <dbReference type="NCBI Taxonomy" id="89957"/>
    <lineage>
        <taxon>Eukaryota</taxon>
        <taxon>Sar</taxon>
        <taxon>Alveolata</taxon>
        <taxon>Dinophyceae</taxon>
        <taxon>Suessiales</taxon>
        <taxon>Suessiaceae</taxon>
        <taxon>Polarella</taxon>
    </lineage>
</organism>
<dbReference type="Pfam" id="PF00456">
    <property type="entry name" value="Transketolase_N"/>
    <property type="match status" value="1"/>
</dbReference>
<evidence type="ECO:0000256" key="2">
    <source>
        <dbReference type="ARBA" id="ARBA00001964"/>
    </source>
</evidence>
<dbReference type="CDD" id="cd02012">
    <property type="entry name" value="TPP_TK"/>
    <property type="match status" value="1"/>
</dbReference>
<feature type="non-terminal residue" evidence="9">
    <location>
        <position position="1"/>
    </location>
</feature>
<comment type="cofactor">
    <cofactor evidence="1">
        <name>Mg(2+)</name>
        <dbReference type="ChEBI" id="CHEBI:18420"/>
    </cofactor>
</comment>
<comment type="similarity">
    <text evidence="3">Belongs to the transketolase family.</text>
</comment>
<dbReference type="AlphaFoldDB" id="A0A813ITQ7"/>
<protein>
    <recommendedName>
        <fullName evidence="8">Transketolase N-terminal domain-containing protein</fullName>
    </recommendedName>
</protein>
<dbReference type="GO" id="GO:0006098">
    <property type="term" value="P:pentose-phosphate shunt"/>
    <property type="evidence" value="ECO:0007669"/>
    <property type="project" value="TreeGrafter"/>
</dbReference>
<dbReference type="FunFam" id="3.40.50.970:FF:000004">
    <property type="entry name" value="Transketolase"/>
    <property type="match status" value="1"/>
</dbReference>
<feature type="domain" description="Transketolase N-terminal" evidence="8">
    <location>
        <begin position="7"/>
        <end position="338"/>
    </location>
</feature>
<reference evidence="9" key="1">
    <citation type="submission" date="2021-02" db="EMBL/GenBank/DDBJ databases">
        <authorList>
            <person name="Dougan E. K."/>
            <person name="Rhodes N."/>
            <person name="Thang M."/>
            <person name="Chan C."/>
        </authorList>
    </citation>
    <scope>NUCLEOTIDE SEQUENCE</scope>
</reference>
<feature type="non-terminal residue" evidence="9">
    <location>
        <position position="340"/>
    </location>
</feature>
<evidence type="ECO:0000256" key="7">
    <source>
        <dbReference type="ARBA" id="ARBA00023052"/>
    </source>
</evidence>
<keyword evidence="4" id="KW-0808">Transferase</keyword>
<dbReference type="PANTHER" id="PTHR43522:SF2">
    <property type="entry name" value="TRANSKETOLASE 1-RELATED"/>
    <property type="match status" value="1"/>
</dbReference>
<dbReference type="InterPro" id="IPR029061">
    <property type="entry name" value="THDP-binding"/>
</dbReference>
<evidence type="ECO:0000256" key="6">
    <source>
        <dbReference type="ARBA" id="ARBA00022842"/>
    </source>
</evidence>
<keyword evidence="6" id="KW-0460">Magnesium</keyword>
<dbReference type="GO" id="GO:0005829">
    <property type="term" value="C:cytosol"/>
    <property type="evidence" value="ECO:0007669"/>
    <property type="project" value="TreeGrafter"/>
</dbReference>
<gene>
    <name evidence="9" type="ORF">PGLA2088_LOCUS12131</name>
</gene>
<proteinExistence type="inferred from homology"/>
<evidence type="ECO:0000259" key="8">
    <source>
        <dbReference type="Pfam" id="PF00456"/>
    </source>
</evidence>